<evidence type="ECO:0000256" key="8">
    <source>
        <dbReference type="SAM" id="MobiDB-lite"/>
    </source>
</evidence>
<evidence type="ECO:0000313" key="14">
    <source>
        <dbReference type="EMBL" id="EPX74970.1"/>
    </source>
</evidence>
<evidence type="ECO:0000256" key="9">
    <source>
        <dbReference type="SAM" id="Phobius"/>
    </source>
</evidence>
<comment type="similarity">
    <text evidence="2">Belongs to the CSC1 (TC 1.A.17) family.</text>
</comment>
<feature type="domain" description="CSC1/OSCA1-like N-terminal transmembrane" evidence="12">
    <location>
        <begin position="15"/>
        <end position="164"/>
    </location>
</feature>
<dbReference type="PANTHER" id="PTHR13018:SF139">
    <property type="entry name" value="PHOSPHATE METABOLISM PROTEIN 7"/>
    <property type="match status" value="1"/>
</dbReference>
<gene>
    <name evidence="14" type="ORF">SOCG_02449</name>
</gene>
<name>S9RA09_SCHOY</name>
<feature type="transmembrane region" description="Helical" evidence="9">
    <location>
        <begin position="15"/>
        <end position="37"/>
    </location>
</feature>
<comment type="subcellular location">
    <subcellularLocation>
        <location evidence="1">Membrane</location>
        <topology evidence="1">Multi-pass membrane protein</topology>
    </subcellularLocation>
</comment>
<keyword evidence="5 9" id="KW-1133">Transmembrane helix</keyword>
<feature type="compositionally biased region" description="Polar residues" evidence="8">
    <location>
        <begin position="771"/>
        <end position="781"/>
    </location>
</feature>
<evidence type="ECO:0000256" key="5">
    <source>
        <dbReference type="ARBA" id="ARBA00022989"/>
    </source>
</evidence>
<dbReference type="Pfam" id="PF14703">
    <property type="entry name" value="PHM7_cyt"/>
    <property type="match status" value="1"/>
</dbReference>
<evidence type="ECO:0000313" key="15">
    <source>
        <dbReference type="Proteomes" id="UP000016088"/>
    </source>
</evidence>
<keyword evidence="3" id="KW-0813">Transport</keyword>
<evidence type="ECO:0000259" key="10">
    <source>
        <dbReference type="Pfam" id="PF02714"/>
    </source>
</evidence>
<evidence type="ECO:0000259" key="13">
    <source>
        <dbReference type="Pfam" id="PF14703"/>
    </source>
</evidence>
<accession>S9RA09</accession>
<keyword evidence="4 9" id="KW-0812">Transmembrane</keyword>
<dbReference type="AlphaFoldDB" id="S9RA09"/>
<dbReference type="Pfam" id="PF02714">
    <property type="entry name" value="RSN1_7TM"/>
    <property type="match status" value="1"/>
</dbReference>
<feature type="compositionally biased region" description="Polar residues" evidence="8">
    <location>
        <begin position="742"/>
        <end position="753"/>
    </location>
</feature>
<proteinExistence type="inferred from homology"/>
<feature type="transmembrane region" description="Helical" evidence="9">
    <location>
        <begin position="143"/>
        <end position="162"/>
    </location>
</feature>
<dbReference type="HOGENOM" id="CLU_002458_2_1_1"/>
<reference evidence="14 15" key="1">
    <citation type="journal article" date="2011" name="Science">
        <title>Comparative functional genomics of the fission yeasts.</title>
        <authorList>
            <person name="Rhind N."/>
            <person name="Chen Z."/>
            <person name="Yassour M."/>
            <person name="Thompson D.A."/>
            <person name="Haas B.J."/>
            <person name="Habib N."/>
            <person name="Wapinski I."/>
            <person name="Roy S."/>
            <person name="Lin M.F."/>
            <person name="Heiman D.I."/>
            <person name="Young S.K."/>
            <person name="Furuya K."/>
            <person name="Guo Y."/>
            <person name="Pidoux A."/>
            <person name="Chen H.M."/>
            <person name="Robbertse B."/>
            <person name="Goldberg J.M."/>
            <person name="Aoki K."/>
            <person name="Bayne E.H."/>
            <person name="Berlin A.M."/>
            <person name="Desjardins C.A."/>
            <person name="Dobbs E."/>
            <person name="Dukaj L."/>
            <person name="Fan L."/>
            <person name="FitzGerald M.G."/>
            <person name="French C."/>
            <person name="Gujja S."/>
            <person name="Hansen K."/>
            <person name="Keifenheim D."/>
            <person name="Levin J.Z."/>
            <person name="Mosher R.A."/>
            <person name="Mueller C.A."/>
            <person name="Pfiffner J."/>
            <person name="Priest M."/>
            <person name="Russ C."/>
            <person name="Smialowska A."/>
            <person name="Swoboda P."/>
            <person name="Sykes S.M."/>
            <person name="Vaughn M."/>
            <person name="Vengrova S."/>
            <person name="Yoder R."/>
            <person name="Zeng Q."/>
            <person name="Allshire R."/>
            <person name="Baulcombe D."/>
            <person name="Birren B.W."/>
            <person name="Brown W."/>
            <person name="Ekwall K."/>
            <person name="Kellis M."/>
            <person name="Leatherwood J."/>
            <person name="Levin H."/>
            <person name="Margalit H."/>
            <person name="Martienssen R."/>
            <person name="Nieduszynski C.A."/>
            <person name="Spatafora J.W."/>
            <person name="Friedman N."/>
            <person name="Dalgaard J.Z."/>
            <person name="Baumann P."/>
            <person name="Niki H."/>
            <person name="Regev A."/>
            <person name="Nusbaum C."/>
        </authorList>
    </citation>
    <scope>NUCLEOTIDE SEQUENCE [LARGE SCALE GENOMIC DNA]</scope>
    <source>
        <strain evidence="15">yFS286</strain>
    </source>
</reference>
<feature type="transmembrane region" description="Helical" evidence="9">
    <location>
        <begin position="519"/>
        <end position="549"/>
    </location>
</feature>
<evidence type="ECO:0000259" key="12">
    <source>
        <dbReference type="Pfam" id="PF13967"/>
    </source>
</evidence>
<dbReference type="InterPro" id="IPR022257">
    <property type="entry name" value="PHM7_ext"/>
</dbReference>
<feature type="compositionally biased region" description="Basic and acidic residues" evidence="8">
    <location>
        <begin position="755"/>
        <end position="770"/>
    </location>
</feature>
<evidence type="ECO:0000256" key="1">
    <source>
        <dbReference type="ARBA" id="ARBA00004141"/>
    </source>
</evidence>
<feature type="region of interest" description="Disordered" evidence="8">
    <location>
        <begin position="720"/>
        <end position="781"/>
    </location>
</feature>
<organism evidence="14 15">
    <name type="scientific">Schizosaccharomyces octosporus (strain yFS286)</name>
    <name type="common">Fission yeast</name>
    <name type="synonym">Octosporomyces octosporus</name>
    <dbReference type="NCBI Taxonomy" id="483514"/>
    <lineage>
        <taxon>Eukaryota</taxon>
        <taxon>Fungi</taxon>
        <taxon>Dikarya</taxon>
        <taxon>Ascomycota</taxon>
        <taxon>Taphrinomycotina</taxon>
        <taxon>Schizosaccharomycetes</taxon>
        <taxon>Schizosaccharomycetales</taxon>
        <taxon>Schizosaccharomycetaceae</taxon>
        <taxon>Schizosaccharomyces</taxon>
    </lineage>
</organism>
<feature type="coiled-coil region" evidence="7">
    <location>
        <begin position="293"/>
        <end position="320"/>
    </location>
</feature>
<feature type="transmembrane region" description="Helical" evidence="9">
    <location>
        <begin position="426"/>
        <end position="450"/>
    </location>
</feature>
<feature type="transmembrane region" description="Helical" evidence="9">
    <location>
        <begin position="93"/>
        <end position="116"/>
    </location>
</feature>
<feature type="domain" description="CSC1/OSCA1-like cytosolic" evidence="13">
    <location>
        <begin position="190"/>
        <end position="367"/>
    </location>
</feature>
<dbReference type="GO" id="GO:0005886">
    <property type="term" value="C:plasma membrane"/>
    <property type="evidence" value="ECO:0007669"/>
    <property type="project" value="TreeGrafter"/>
</dbReference>
<dbReference type="InterPro" id="IPR032880">
    <property type="entry name" value="CSC1/OSCA1-like_N"/>
</dbReference>
<protein>
    <submittedName>
        <fullName evidence="14">DUF221 family protein</fullName>
    </submittedName>
</protein>
<dbReference type="Pfam" id="PF12621">
    <property type="entry name" value="PHM7_ext"/>
    <property type="match status" value="1"/>
</dbReference>
<feature type="domain" description="CSC1/OSCA1-like 7TM region" evidence="10">
    <location>
        <begin position="378"/>
        <end position="650"/>
    </location>
</feature>
<keyword evidence="15" id="KW-1185">Reference proteome</keyword>
<feature type="domain" description="10TM putative phosphate transporter extracellular tail" evidence="11">
    <location>
        <begin position="812"/>
        <end position="897"/>
    </location>
</feature>
<feature type="transmembrane region" description="Helical" evidence="9">
    <location>
        <begin position="570"/>
        <end position="591"/>
    </location>
</feature>
<evidence type="ECO:0000259" key="11">
    <source>
        <dbReference type="Pfam" id="PF12621"/>
    </source>
</evidence>
<dbReference type="InterPro" id="IPR045122">
    <property type="entry name" value="Csc1-like"/>
</dbReference>
<feature type="transmembrane region" description="Helical" evidence="9">
    <location>
        <begin position="631"/>
        <end position="654"/>
    </location>
</feature>
<evidence type="ECO:0000256" key="6">
    <source>
        <dbReference type="ARBA" id="ARBA00023136"/>
    </source>
</evidence>
<evidence type="ECO:0000256" key="4">
    <source>
        <dbReference type="ARBA" id="ARBA00022692"/>
    </source>
</evidence>
<dbReference type="PANTHER" id="PTHR13018">
    <property type="entry name" value="PROBABLE MEMBRANE PROTEIN DUF221-RELATED"/>
    <property type="match status" value="1"/>
</dbReference>
<evidence type="ECO:0000256" key="3">
    <source>
        <dbReference type="ARBA" id="ARBA00022448"/>
    </source>
</evidence>
<feature type="transmembrane region" description="Helical" evidence="9">
    <location>
        <begin position="385"/>
        <end position="406"/>
    </location>
</feature>
<dbReference type="Pfam" id="PF13967">
    <property type="entry name" value="RSN1_TM"/>
    <property type="match status" value="1"/>
</dbReference>
<dbReference type="RefSeq" id="XP_013016396.1">
    <property type="nucleotide sequence ID" value="XM_013160942.1"/>
</dbReference>
<dbReference type="OrthoDB" id="1076608at2759"/>
<feature type="transmembrane region" description="Helical" evidence="9">
    <location>
        <begin position="660"/>
        <end position="677"/>
    </location>
</feature>
<sequence>MANSSSGSSSSSTSAFVSSLIFNLVIFAIMIFIFISLRPREKRVYQPRCEVETQPKEQTPEPAGSGPFSWLLSCLRLSETSLIRYAGVDAYFFLRYLFTFTFLCFLGCIMLLPILLPVNATNGNGKTGFDIISFSNVKNHNRFYAHVFLSWIFFGTVIFVIYRELRFYVVFRHAIQASPLYDQSKSSHCMVISELPKSALESEDVIRQHFPNASRVEYVHNIKKLQKRVDKRDALGNKYEGTLNGLINKSVAKRNKLIKKQKELPTELELTSYVKKRPTHRLTFLIGKKVDTIDYCRDEIAKLNKEIDELQTQVKEQKKVGSVVLEFPTQADLQMAYQAFLYSSNFRRWRMGRVLLNVHPDEIVWSNLALSTSERHARRFAANSVLTAMIIFWAIPVAVVGCISNINFLTSKVHFLRFIDNMPSRLMGIITGILPTVAYAVLMSLVPPFIKFMGKVGGCLTVHEIERYCQTWFYGFQTVQGFLVLTLTSAASSAVISVIEKPQSAMSLLANNLPRASNYYISQFLLQGLSFPGGALAQIVALALSKVLGRILDSTPRQKWNRWIGLSQPSWGVLYPTYSLLVVIMLCYAIIAPIIMGFALVGLTLIYIAYLYNLVYVFAHGVNAKGRNYPMALYQMFVGLYLAEICLIGLYVLSKNWGCTVLQALFLGATVASHVYFKYKFLPLMDIVPLSAIECANEHPEIKYPKDLGTSEARTTGRMYPSNVEVNEEPVDPLDEGRSGSEAYQTSSSNIDGSVQKEDEKDEKAIESMSERTNPTQTKESTIKTIGGWEENGSVSKQTNFAVNYLSSAFRKDTIMPTFDRVLQTLPTFYGIGPSGQGSVRYTDPALESTPPSIWIGEDPIGLSKLAIEDAAGKVDVFDYHTEFDEKGKVQYTGPPPKYEDAISG</sequence>
<dbReference type="GeneID" id="25031426"/>
<dbReference type="EMBL" id="KE503206">
    <property type="protein sequence ID" value="EPX74970.1"/>
    <property type="molecule type" value="Genomic_DNA"/>
</dbReference>
<evidence type="ECO:0000256" key="7">
    <source>
        <dbReference type="SAM" id="Coils"/>
    </source>
</evidence>
<dbReference type="InterPro" id="IPR003864">
    <property type="entry name" value="CSC1/OSCA1-like_7TM"/>
</dbReference>
<keyword evidence="7" id="KW-0175">Coiled coil</keyword>
<dbReference type="OMA" id="NWACVAL"/>
<dbReference type="VEuPathDB" id="FungiDB:SOCG_02449"/>
<dbReference type="eggNOG" id="KOG1134">
    <property type="taxonomic scope" value="Eukaryota"/>
</dbReference>
<evidence type="ECO:0000256" key="2">
    <source>
        <dbReference type="ARBA" id="ARBA00007779"/>
    </source>
</evidence>
<keyword evidence="6 9" id="KW-0472">Membrane</keyword>
<dbReference type="GO" id="GO:0005227">
    <property type="term" value="F:calcium-activated cation channel activity"/>
    <property type="evidence" value="ECO:0007669"/>
    <property type="project" value="InterPro"/>
</dbReference>
<dbReference type="GO" id="GO:0006817">
    <property type="term" value="P:phosphate ion transport"/>
    <property type="evidence" value="ECO:0007669"/>
    <property type="project" value="EnsemblFungi"/>
</dbReference>
<dbReference type="InterPro" id="IPR027815">
    <property type="entry name" value="CSC1/OSCA1-like_cyt"/>
</dbReference>
<dbReference type="Proteomes" id="UP000016088">
    <property type="component" value="Unassembled WGS sequence"/>
</dbReference>
<feature type="transmembrane region" description="Helical" evidence="9">
    <location>
        <begin position="597"/>
        <end position="619"/>
    </location>
</feature>